<organism evidence="1 2">
    <name type="scientific">Rhizobium leguminosarum bv. trifolii (strain WSM1325)</name>
    <dbReference type="NCBI Taxonomy" id="395491"/>
    <lineage>
        <taxon>Bacteria</taxon>
        <taxon>Pseudomonadati</taxon>
        <taxon>Pseudomonadota</taxon>
        <taxon>Alphaproteobacteria</taxon>
        <taxon>Hyphomicrobiales</taxon>
        <taxon>Rhizobiaceae</taxon>
        <taxon>Rhizobium/Agrobacterium group</taxon>
        <taxon>Rhizobium</taxon>
    </lineage>
</organism>
<keyword evidence="1" id="KW-0614">Plasmid</keyword>
<dbReference type="HOGENOM" id="CLU_3221186_0_0_5"/>
<dbReference type="AlphaFoldDB" id="C6B840"/>
<dbReference type="EMBL" id="CP001625">
    <property type="protein sequence ID" value="ACS60572.1"/>
    <property type="molecule type" value="Genomic_DNA"/>
</dbReference>
<dbReference type="KEGG" id="rlg:Rleg_5782"/>
<gene>
    <name evidence="1" type="ordered locus">Rleg_5782</name>
</gene>
<accession>C6B840</accession>
<geneLocation type="plasmid" evidence="1 2">
    <name>pR132503</name>
</geneLocation>
<evidence type="ECO:0000313" key="2">
    <source>
        <dbReference type="Proteomes" id="UP000002256"/>
    </source>
</evidence>
<reference evidence="1 2" key="1">
    <citation type="journal article" date="2010" name="Stand. Genomic Sci.">
        <title>Complete genome sequence of Rhizobium leguminosarum bv. trifolii strain WSM1325, an effective microsymbiont of annual Mediterranean clovers.</title>
        <authorList>
            <person name="Reeve W."/>
            <person name="O'Hara G."/>
            <person name="Chain P."/>
            <person name="Ardley J."/>
            <person name="Brau L."/>
            <person name="Nandesena K."/>
            <person name="Tiwari R."/>
            <person name="Copeland A."/>
            <person name="Nolan M."/>
            <person name="Han C."/>
            <person name="Brettin T."/>
            <person name="Land M."/>
            <person name="Ovchinikova G."/>
            <person name="Ivanova N."/>
            <person name="Mavromatis K."/>
            <person name="Markowitz V."/>
            <person name="Kyrpides N."/>
            <person name="Melino V."/>
            <person name="Denton M."/>
            <person name="Yates R."/>
            <person name="Howieson J."/>
        </authorList>
    </citation>
    <scope>NUCLEOTIDE SEQUENCE [LARGE SCALE GENOMIC DNA]</scope>
    <source>
        <strain evidence="2">WSM1325</strain>
        <plasmid evidence="2">Plasmid pR132503</plasmid>
    </source>
</reference>
<sequence length="44" mass="4828">MFPCTTPFALSAIHHPRGWPRGGKVVWCFLSSNAFGNALRGLLI</sequence>
<protein>
    <submittedName>
        <fullName evidence="1">Uncharacterized protein</fullName>
    </submittedName>
</protein>
<name>C6B840_RHILS</name>
<dbReference type="Proteomes" id="UP000002256">
    <property type="component" value="Plasmid pR132503"/>
</dbReference>
<evidence type="ECO:0000313" key="1">
    <source>
        <dbReference type="EMBL" id="ACS60572.1"/>
    </source>
</evidence>
<proteinExistence type="predicted"/>